<evidence type="ECO:0000259" key="13">
    <source>
        <dbReference type="PROSITE" id="PS51761"/>
    </source>
</evidence>
<evidence type="ECO:0000256" key="4">
    <source>
        <dbReference type="ARBA" id="ARBA00012590"/>
    </source>
</evidence>
<feature type="chain" id="PRO_5043011769" description="Endo-1,4-beta-xylanase" evidence="12">
    <location>
        <begin position="21"/>
        <end position="241"/>
    </location>
</feature>
<keyword evidence="7 10" id="KW-0119">Carbohydrate metabolism</keyword>
<evidence type="ECO:0000256" key="6">
    <source>
        <dbReference type="ARBA" id="ARBA00022801"/>
    </source>
</evidence>
<dbReference type="PROSITE" id="PS51761">
    <property type="entry name" value="GH11_3"/>
    <property type="match status" value="1"/>
</dbReference>
<evidence type="ECO:0000256" key="5">
    <source>
        <dbReference type="ARBA" id="ARBA00022651"/>
    </source>
</evidence>
<evidence type="ECO:0000313" key="15">
    <source>
        <dbReference type="Proteomes" id="UP001280581"/>
    </source>
</evidence>
<comment type="catalytic activity">
    <reaction evidence="1 10 11">
        <text>Endohydrolysis of (1-&gt;4)-beta-D-xylosidic linkages in xylans.</text>
        <dbReference type="EC" id="3.2.1.8"/>
    </reaction>
</comment>
<comment type="pathway">
    <text evidence="2 10 11">Glycan degradation; xylan degradation.</text>
</comment>
<dbReference type="EC" id="3.2.1.8" evidence="4 10"/>
<protein>
    <recommendedName>
        <fullName evidence="4 10">Endo-1,4-beta-xylanase</fullName>
        <ecNumber evidence="4 10">3.2.1.8</ecNumber>
    </recommendedName>
</protein>
<evidence type="ECO:0000256" key="7">
    <source>
        <dbReference type="ARBA" id="ARBA00023277"/>
    </source>
</evidence>
<proteinExistence type="inferred from homology"/>
<keyword evidence="8 10" id="KW-0326">Glycosidase</keyword>
<evidence type="ECO:0000256" key="12">
    <source>
        <dbReference type="SAM" id="SignalP"/>
    </source>
</evidence>
<evidence type="ECO:0000313" key="14">
    <source>
        <dbReference type="EMBL" id="KAK3217591.1"/>
    </source>
</evidence>
<dbReference type="InterPro" id="IPR001137">
    <property type="entry name" value="Glyco_hydro_11"/>
</dbReference>
<organism evidence="14 15">
    <name type="scientific">Pseudopithomyces chartarum</name>
    <dbReference type="NCBI Taxonomy" id="1892770"/>
    <lineage>
        <taxon>Eukaryota</taxon>
        <taxon>Fungi</taxon>
        <taxon>Dikarya</taxon>
        <taxon>Ascomycota</taxon>
        <taxon>Pezizomycotina</taxon>
        <taxon>Dothideomycetes</taxon>
        <taxon>Pleosporomycetidae</taxon>
        <taxon>Pleosporales</taxon>
        <taxon>Massarineae</taxon>
        <taxon>Didymosphaeriaceae</taxon>
        <taxon>Pseudopithomyces</taxon>
    </lineage>
</organism>
<dbReference type="Pfam" id="PF00457">
    <property type="entry name" value="Glyco_hydro_11"/>
    <property type="match status" value="1"/>
</dbReference>
<keyword evidence="5 10" id="KW-0858">Xylan degradation</keyword>
<dbReference type="PRINTS" id="PR00911">
    <property type="entry name" value="GLHYDRLASE11"/>
</dbReference>
<dbReference type="Gene3D" id="2.60.120.180">
    <property type="match status" value="1"/>
</dbReference>
<dbReference type="PANTHER" id="PTHR46828">
    <property type="entry name" value="ENDO-1,4-BETA-XYLANASE A-RELATED"/>
    <property type="match status" value="1"/>
</dbReference>
<name>A0AAN6MA83_9PLEO</name>
<dbReference type="GO" id="GO:0031176">
    <property type="term" value="F:endo-1,4-beta-xylanase activity"/>
    <property type="evidence" value="ECO:0007669"/>
    <property type="project" value="UniProtKB-UniRule"/>
</dbReference>
<comment type="caution">
    <text evidence="14">The sequence shown here is derived from an EMBL/GenBank/DDBJ whole genome shotgun (WGS) entry which is preliminary data.</text>
</comment>
<dbReference type="InterPro" id="IPR013320">
    <property type="entry name" value="ConA-like_dom_sf"/>
</dbReference>
<gene>
    <name evidence="14" type="ORF">GRF29_1g3551446</name>
</gene>
<evidence type="ECO:0000256" key="2">
    <source>
        <dbReference type="ARBA" id="ARBA00004851"/>
    </source>
</evidence>
<accession>A0AAN6MA83</accession>
<reference evidence="14 15" key="1">
    <citation type="submission" date="2021-02" db="EMBL/GenBank/DDBJ databases">
        <title>Genome assembly of Pseudopithomyces chartarum.</title>
        <authorList>
            <person name="Jauregui R."/>
            <person name="Singh J."/>
            <person name="Voisey C."/>
        </authorList>
    </citation>
    <scope>NUCLEOTIDE SEQUENCE [LARGE SCALE GENOMIC DNA]</scope>
    <source>
        <strain evidence="14 15">AGR01</strain>
    </source>
</reference>
<dbReference type="InterPro" id="IPR033123">
    <property type="entry name" value="GH11_dom"/>
</dbReference>
<feature type="signal peptide" evidence="12">
    <location>
        <begin position="1"/>
        <end position="20"/>
    </location>
</feature>
<feature type="active site" description="Nucleophile" evidence="10">
    <location>
        <position position="99"/>
    </location>
</feature>
<evidence type="ECO:0000256" key="9">
    <source>
        <dbReference type="ARBA" id="ARBA00023326"/>
    </source>
</evidence>
<evidence type="ECO:0000256" key="8">
    <source>
        <dbReference type="ARBA" id="ARBA00023295"/>
    </source>
</evidence>
<keyword evidence="9 10" id="KW-0624">Polysaccharide degradation</keyword>
<evidence type="ECO:0000256" key="1">
    <source>
        <dbReference type="ARBA" id="ARBA00000681"/>
    </source>
</evidence>
<evidence type="ECO:0000256" key="3">
    <source>
        <dbReference type="ARBA" id="ARBA00007792"/>
    </source>
</evidence>
<dbReference type="GO" id="GO:0045493">
    <property type="term" value="P:xylan catabolic process"/>
    <property type="evidence" value="ECO:0007669"/>
    <property type="project" value="UniProtKB-UniRule"/>
</dbReference>
<keyword evidence="15" id="KW-1185">Reference proteome</keyword>
<sequence>MVSFKNILATAATLFSLASSQQFYIQNWGNGEKATNYTYKSLEGGRFTLDWILGAGGNFVSGKGYRGNKNLVVNYTANYNPQGNSYLALYGFTSNPRVEFYVVEAFAEHNPSDNTGHTFFGYHNSDGAQYELWSKYNGDLRQYWSVRRTNRRGGTITFANHYNAWVAAGLPMGGLGNTYIVVEGQQGRGNADITVGVRPTGTIKETPTPTTRSQVCVTPTQTLGPICRPKKVKKEEVQFKA</sequence>
<evidence type="ECO:0000256" key="10">
    <source>
        <dbReference type="PROSITE-ProRule" id="PRU01097"/>
    </source>
</evidence>
<dbReference type="Proteomes" id="UP001280581">
    <property type="component" value="Unassembled WGS sequence"/>
</dbReference>
<keyword evidence="12" id="KW-0732">Signal</keyword>
<feature type="active site" description="Proton donor" evidence="10">
    <location>
        <position position="183"/>
    </location>
</feature>
<feature type="domain" description="GH11" evidence="13">
    <location>
        <begin position="11"/>
        <end position="196"/>
    </location>
</feature>
<evidence type="ECO:0000256" key="11">
    <source>
        <dbReference type="RuleBase" id="RU362015"/>
    </source>
</evidence>
<dbReference type="EMBL" id="WVTA01000001">
    <property type="protein sequence ID" value="KAK3217591.1"/>
    <property type="molecule type" value="Genomic_DNA"/>
</dbReference>
<dbReference type="SUPFAM" id="SSF49899">
    <property type="entry name" value="Concanavalin A-like lectins/glucanases"/>
    <property type="match status" value="1"/>
</dbReference>
<dbReference type="AlphaFoldDB" id="A0AAN6MA83"/>
<comment type="similarity">
    <text evidence="3 10 11">Belongs to the glycosyl hydrolase 11 (cellulase G) family.</text>
</comment>
<dbReference type="InterPro" id="IPR013319">
    <property type="entry name" value="GH11/12"/>
</dbReference>
<dbReference type="PANTHER" id="PTHR46828:SF2">
    <property type="entry name" value="ENDO-1,4-BETA-XYLANASE A-RELATED"/>
    <property type="match status" value="1"/>
</dbReference>
<keyword evidence="6 10" id="KW-0378">Hydrolase</keyword>